<reference evidence="10" key="1">
    <citation type="journal article" date="2019" name="Int. J. Syst. Evol. Microbiol.">
        <title>The Global Catalogue of Microorganisms (GCM) 10K type strain sequencing project: providing services to taxonomists for standard genome sequencing and annotation.</title>
        <authorList>
            <consortium name="The Broad Institute Genomics Platform"/>
            <consortium name="The Broad Institute Genome Sequencing Center for Infectious Disease"/>
            <person name="Wu L."/>
            <person name="Ma J."/>
        </authorList>
    </citation>
    <scope>NUCLEOTIDE SEQUENCE [LARGE SCALE GENOMIC DNA]</scope>
    <source>
        <strain evidence="10">CCUG 56401</strain>
    </source>
</reference>
<feature type="transmembrane region" description="Helical" evidence="7">
    <location>
        <begin position="327"/>
        <end position="350"/>
    </location>
</feature>
<comment type="similarity">
    <text evidence="2">Belongs to the resistance-nodulation-cell division (RND) (TC 2.A.6) family. MmpL subfamily.</text>
</comment>
<feature type="transmembrane region" description="Helical" evidence="7">
    <location>
        <begin position="380"/>
        <end position="398"/>
    </location>
</feature>
<evidence type="ECO:0000313" key="9">
    <source>
        <dbReference type="EMBL" id="MFD0919534.1"/>
    </source>
</evidence>
<dbReference type="SUPFAM" id="SSF82866">
    <property type="entry name" value="Multidrug efflux transporter AcrB transmembrane domain"/>
    <property type="match status" value="2"/>
</dbReference>
<dbReference type="RefSeq" id="WP_263252622.1">
    <property type="nucleotide sequence ID" value="NZ_BAABLT010000001.1"/>
</dbReference>
<dbReference type="InterPro" id="IPR023908">
    <property type="entry name" value="xxxLxxG_rpt"/>
</dbReference>
<feature type="transmembrane region" description="Helical" evidence="7">
    <location>
        <begin position="913"/>
        <end position="932"/>
    </location>
</feature>
<dbReference type="InterPro" id="IPR004869">
    <property type="entry name" value="MMPL_dom"/>
</dbReference>
<sequence length="1021" mass="106016">MGSNHEDRTFWGRLGSAVVRHRGIVVTAWILAAVVLNVFVPQLERVIAQSRVSFVPNSAPSVRALPMMDSRFGGTGANSMVFVVLSDEHGLSDADRAYHRGLVGRLSADEQRIASVQDAVSQPELAGALESRDGKALYIPVGLRGSNGSPETTEQIEHIRRISALDRPADLAVHVTGPIATVADMQSEIERSMVVITAVTVVLILLVLLVIYRSLVTSLIVLSAIGLSLATARAVTALCGLVFFDISTFTASLLTAVVLGAGTDYGVFLISRLHERVRAGDDPELAVVAATGRVASVIAASAATVIAACAGMAVADVSIFSTTGPAIAVSLAVTLVAGLTLLPAISAIAVRHGWALPRGSGGNRRWRATSARIVRRPGRVLAVGLVVLGVLAACYPSVRLSYDERKVQPAATDSNLGYQALSRHFPATEVLPEYVVISADHDMRDSRDLAVLESAAASAAKVDGVRMVRGVTRPTGTPLTEASLAGQVGQVGDRLASASDRLAEGDQQTDRLTQGSARIADGTTRFADGAGRLADGSGALADGARSAIDGAQQLLDGLNAADGGLGTAAGGADRAHDGSAKLADGAKQLAVGLDLASKQTETAVDGLQLAHSALQADPVCSLDPVCAKARDGIGEIYTAERDQLVPGLRQAADAAHRLASGGAELSSGTGELRAGIAAVRDGIGRLQDGQRTLRDRLGDLGSGADTVQRGAQELSRNADAAADGAHQLHDGTATMAQSVQELERGLGQAADFLRTAGRQADGPGGGFYLPPSAWQDPRMALASGMFMSADGKTARLLVLHGSDPLGRAAMDRTGEVVAAVQRALHGSPLDGSRVDNTGAASINRDLARLSDADFAWFAVIALLVVLAVLVALLRSIVAPLYLLASVILSYSAAMGLSVLMWQHLLGVDLEWSVQAITFVILVAVGADYNMLLMSRIREESRDGGRIGIARAMTATGGVITTAGIIFAASMFALVSGSVDTLAQIGFTIGAGLLLDTFVVRTLVVPAAAALLGRWNWWPSRR</sequence>
<keyword evidence="10" id="KW-1185">Reference proteome</keyword>
<evidence type="ECO:0000256" key="3">
    <source>
        <dbReference type="ARBA" id="ARBA00022475"/>
    </source>
</evidence>
<dbReference type="Proteomes" id="UP001597018">
    <property type="component" value="Unassembled WGS sequence"/>
</dbReference>
<keyword evidence="3" id="KW-1003">Cell membrane</keyword>
<gene>
    <name evidence="9" type="ORF">ACFQ16_07250</name>
</gene>
<dbReference type="Pfam" id="PF03176">
    <property type="entry name" value="MMPL"/>
    <property type="match status" value="2"/>
</dbReference>
<feature type="transmembrane region" description="Helical" evidence="7">
    <location>
        <begin position="294"/>
        <end position="315"/>
    </location>
</feature>
<dbReference type="PANTHER" id="PTHR33406:SF6">
    <property type="entry name" value="MEMBRANE PROTEIN YDGH-RELATED"/>
    <property type="match status" value="1"/>
</dbReference>
<evidence type="ECO:0000256" key="2">
    <source>
        <dbReference type="ARBA" id="ARBA00010157"/>
    </source>
</evidence>
<dbReference type="Gene3D" id="1.20.1640.10">
    <property type="entry name" value="Multidrug efflux transporter AcrB transmembrane domain"/>
    <property type="match status" value="2"/>
</dbReference>
<protein>
    <submittedName>
        <fullName evidence="9">RND family transporter</fullName>
    </submittedName>
</protein>
<comment type="subcellular location">
    <subcellularLocation>
        <location evidence="1">Cell membrane</location>
        <topology evidence="1">Multi-pass membrane protein</topology>
    </subcellularLocation>
</comment>
<keyword evidence="4 7" id="KW-0812">Transmembrane</keyword>
<comment type="caution">
    <text evidence="9">The sequence shown here is derived from an EMBL/GenBank/DDBJ whole genome shotgun (WGS) entry which is preliminary data.</text>
</comment>
<feature type="transmembrane region" description="Helical" evidence="7">
    <location>
        <begin position="986"/>
        <end position="1011"/>
    </location>
</feature>
<organism evidence="9 10">
    <name type="scientific">Saccharopolyspora rosea</name>
    <dbReference type="NCBI Taxonomy" id="524884"/>
    <lineage>
        <taxon>Bacteria</taxon>
        <taxon>Bacillati</taxon>
        <taxon>Actinomycetota</taxon>
        <taxon>Actinomycetes</taxon>
        <taxon>Pseudonocardiales</taxon>
        <taxon>Pseudonocardiaceae</taxon>
        <taxon>Saccharopolyspora</taxon>
    </lineage>
</organism>
<keyword evidence="5 7" id="KW-1133">Transmembrane helix</keyword>
<accession>A0ABW3FNI6</accession>
<proteinExistence type="inferred from homology"/>
<dbReference type="NCBIfam" id="TIGR03057">
    <property type="entry name" value="xxxLxxG_by_4"/>
    <property type="match status" value="3"/>
</dbReference>
<feature type="transmembrane region" description="Helical" evidence="7">
    <location>
        <begin position="854"/>
        <end position="873"/>
    </location>
</feature>
<feature type="transmembrane region" description="Helical" evidence="7">
    <location>
        <begin position="249"/>
        <end position="273"/>
    </location>
</feature>
<dbReference type="EMBL" id="JBHTIW010000003">
    <property type="protein sequence ID" value="MFD0919534.1"/>
    <property type="molecule type" value="Genomic_DNA"/>
</dbReference>
<dbReference type="Gene3D" id="1.10.287.950">
    <property type="entry name" value="Methyl-accepting chemotaxis protein"/>
    <property type="match status" value="1"/>
</dbReference>
<evidence type="ECO:0000256" key="4">
    <source>
        <dbReference type="ARBA" id="ARBA00022692"/>
    </source>
</evidence>
<name>A0ABW3FNI6_9PSEU</name>
<feature type="transmembrane region" description="Helical" evidence="7">
    <location>
        <begin position="21"/>
        <end position="40"/>
    </location>
</feature>
<evidence type="ECO:0000259" key="8">
    <source>
        <dbReference type="Pfam" id="PF03176"/>
    </source>
</evidence>
<evidence type="ECO:0000313" key="10">
    <source>
        <dbReference type="Proteomes" id="UP001597018"/>
    </source>
</evidence>
<feature type="transmembrane region" description="Helical" evidence="7">
    <location>
        <begin position="880"/>
        <end position="901"/>
    </location>
</feature>
<evidence type="ECO:0000256" key="6">
    <source>
        <dbReference type="ARBA" id="ARBA00023136"/>
    </source>
</evidence>
<dbReference type="PANTHER" id="PTHR33406">
    <property type="entry name" value="MEMBRANE PROTEIN MJ1562-RELATED"/>
    <property type="match status" value="1"/>
</dbReference>
<feature type="domain" description="Membrane transport protein MMPL" evidence="8">
    <location>
        <begin position="719"/>
        <end position="1019"/>
    </location>
</feature>
<feature type="domain" description="Membrane transport protein MMPL" evidence="8">
    <location>
        <begin position="54"/>
        <end position="379"/>
    </location>
</feature>
<feature type="transmembrane region" description="Helical" evidence="7">
    <location>
        <begin position="193"/>
        <end position="212"/>
    </location>
</feature>
<dbReference type="InterPro" id="IPR050545">
    <property type="entry name" value="Mycobact_MmpL"/>
</dbReference>
<keyword evidence="6 7" id="KW-0472">Membrane</keyword>
<evidence type="ECO:0000256" key="7">
    <source>
        <dbReference type="SAM" id="Phobius"/>
    </source>
</evidence>
<feature type="transmembrane region" description="Helical" evidence="7">
    <location>
        <begin position="953"/>
        <end position="974"/>
    </location>
</feature>
<feature type="transmembrane region" description="Helical" evidence="7">
    <location>
        <begin position="219"/>
        <end position="243"/>
    </location>
</feature>
<evidence type="ECO:0000256" key="5">
    <source>
        <dbReference type="ARBA" id="ARBA00022989"/>
    </source>
</evidence>
<evidence type="ECO:0000256" key="1">
    <source>
        <dbReference type="ARBA" id="ARBA00004651"/>
    </source>
</evidence>